<evidence type="ECO:0000256" key="4">
    <source>
        <dbReference type="SAM" id="Phobius"/>
    </source>
</evidence>
<dbReference type="Proteomes" id="UP001188597">
    <property type="component" value="Unassembled WGS sequence"/>
</dbReference>
<keyword evidence="4" id="KW-0812">Transmembrane</keyword>
<evidence type="ECO:0000256" key="1">
    <source>
        <dbReference type="ARBA" id="ARBA00022729"/>
    </source>
</evidence>
<dbReference type="PROSITE" id="PS51473">
    <property type="entry name" value="GNK2"/>
    <property type="match status" value="2"/>
</dbReference>
<reference evidence="7" key="1">
    <citation type="submission" date="2022-12" db="EMBL/GenBank/DDBJ databases">
        <title>Draft genome assemblies for two species of Escallonia (Escalloniales).</title>
        <authorList>
            <person name="Chanderbali A."/>
            <person name="Dervinis C."/>
            <person name="Anghel I."/>
            <person name="Soltis D."/>
            <person name="Soltis P."/>
            <person name="Zapata F."/>
        </authorList>
    </citation>
    <scope>NUCLEOTIDE SEQUENCE</scope>
    <source>
        <strain evidence="7">UCBG64.0493</strain>
        <tissue evidence="7">Leaf</tissue>
    </source>
</reference>
<evidence type="ECO:0000256" key="3">
    <source>
        <dbReference type="SAM" id="MobiDB-lite"/>
    </source>
</evidence>
<feature type="chain" id="PRO_5041658122" description="Gnk2-homologous domain-containing protein" evidence="5">
    <location>
        <begin position="24"/>
        <end position="349"/>
    </location>
</feature>
<feature type="domain" description="Gnk2-homologous" evidence="6">
    <location>
        <begin position="136"/>
        <end position="242"/>
    </location>
</feature>
<dbReference type="InterPro" id="IPR038408">
    <property type="entry name" value="GNK2_sf"/>
</dbReference>
<feature type="domain" description="Gnk2-homologous" evidence="6">
    <location>
        <begin position="26"/>
        <end position="130"/>
    </location>
</feature>
<keyword evidence="2" id="KW-0677">Repeat</keyword>
<feature type="compositionally biased region" description="Pro residues" evidence="3">
    <location>
        <begin position="247"/>
        <end position="268"/>
    </location>
</feature>
<feature type="region of interest" description="Disordered" evidence="3">
    <location>
        <begin position="316"/>
        <end position="349"/>
    </location>
</feature>
<accession>A0AA88WBY0</accession>
<protein>
    <recommendedName>
        <fullName evidence="6">Gnk2-homologous domain-containing protein</fullName>
    </recommendedName>
</protein>
<dbReference type="PANTHER" id="PTHR32099:SF51">
    <property type="entry name" value="CYSTEINE-RICH RECEPTOR-LIKE PROTEIN KINASE 25 ISOFORM X1"/>
    <property type="match status" value="1"/>
</dbReference>
<evidence type="ECO:0000256" key="5">
    <source>
        <dbReference type="SAM" id="SignalP"/>
    </source>
</evidence>
<feature type="signal peptide" evidence="5">
    <location>
        <begin position="1"/>
        <end position="23"/>
    </location>
</feature>
<feature type="region of interest" description="Disordered" evidence="3">
    <location>
        <begin position="245"/>
        <end position="274"/>
    </location>
</feature>
<dbReference type="Pfam" id="PF01657">
    <property type="entry name" value="Stress-antifung"/>
    <property type="match status" value="2"/>
</dbReference>
<keyword evidence="8" id="KW-1185">Reference proteome</keyword>
<comment type="caution">
    <text evidence="7">The sequence shown here is derived from an EMBL/GenBank/DDBJ whole genome shotgun (WGS) entry which is preliminary data.</text>
</comment>
<evidence type="ECO:0000259" key="6">
    <source>
        <dbReference type="PROSITE" id="PS51473"/>
    </source>
</evidence>
<proteinExistence type="predicted"/>
<dbReference type="Gene3D" id="3.30.430.20">
    <property type="entry name" value="Gnk2 domain, C-X8-C-X2-C motif"/>
    <property type="match status" value="2"/>
</dbReference>
<feature type="transmembrane region" description="Helical" evidence="4">
    <location>
        <begin position="279"/>
        <end position="300"/>
    </location>
</feature>
<dbReference type="EMBL" id="JAVXUP010000579">
    <property type="protein sequence ID" value="KAK3024822.1"/>
    <property type="molecule type" value="Genomic_DNA"/>
</dbReference>
<evidence type="ECO:0000256" key="2">
    <source>
        <dbReference type="ARBA" id="ARBA00022737"/>
    </source>
</evidence>
<dbReference type="FunFam" id="3.30.430.20:FF:000003">
    <property type="entry name" value="Cysteine-rich RLK (RECEPTOR-like protein kinase) 10"/>
    <property type="match status" value="1"/>
</dbReference>
<feature type="compositionally biased region" description="Low complexity" evidence="3">
    <location>
        <begin position="320"/>
        <end position="333"/>
    </location>
</feature>
<evidence type="ECO:0000313" key="7">
    <source>
        <dbReference type="EMBL" id="KAK3024822.1"/>
    </source>
</evidence>
<dbReference type="AlphaFoldDB" id="A0AA88WBY0"/>
<gene>
    <name evidence="7" type="ORF">RJ639_045039</name>
</gene>
<dbReference type="InterPro" id="IPR002902">
    <property type="entry name" value="GNK2"/>
</dbReference>
<dbReference type="PANTHER" id="PTHR32099">
    <property type="entry name" value="CYSTEINE-RICH REPEAT SECRETORY PROTEIN"/>
    <property type="match status" value="1"/>
</dbReference>
<keyword evidence="4" id="KW-1133">Transmembrane helix</keyword>
<dbReference type="CDD" id="cd23509">
    <property type="entry name" value="Gnk2-like"/>
    <property type="match status" value="2"/>
</dbReference>
<keyword evidence="1 5" id="KW-0732">Signal</keyword>
<evidence type="ECO:0000313" key="8">
    <source>
        <dbReference type="Proteomes" id="UP001188597"/>
    </source>
</evidence>
<keyword evidence="4" id="KW-0472">Membrane</keyword>
<organism evidence="7 8">
    <name type="scientific">Escallonia herrerae</name>
    <dbReference type="NCBI Taxonomy" id="1293975"/>
    <lineage>
        <taxon>Eukaryota</taxon>
        <taxon>Viridiplantae</taxon>
        <taxon>Streptophyta</taxon>
        <taxon>Embryophyta</taxon>
        <taxon>Tracheophyta</taxon>
        <taxon>Spermatophyta</taxon>
        <taxon>Magnoliopsida</taxon>
        <taxon>eudicotyledons</taxon>
        <taxon>Gunneridae</taxon>
        <taxon>Pentapetalae</taxon>
        <taxon>asterids</taxon>
        <taxon>campanulids</taxon>
        <taxon>Escalloniales</taxon>
        <taxon>Escalloniaceae</taxon>
        <taxon>Escallonia</taxon>
    </lineage>
</organism>
<sequence>MDSPRLCICFLFILNFLVSFTTPQPELRSNRCSDSGNYTTNSTYATNLNALLSSIPASSELNSDGFFNASIGQNPNQVYAIGLCRGDLAVASCRSCLNDSVQAIIQACPNQKEAGRWHDNCMLRFSNRNILGSMDNSFVYVAWNIQNATNQTQLNDVLGGLLPRLGNQAAAGGARKYAADVANYTNLLKIYAAEQCTPDISVTDCGRCLDVARTDVTTYCNGRLGCSSIKPSCVLRFETYQFFQPPADAPPPSRSPPPPPAPQPPPDTPGGGNNKSRTIIIIAIPTASAVLIMVLICLFLRSRKEKQNNVGKFPLLHEYSSGTKDSSQSTSKSAHFSENEASISELHPR</sequence>
<name>A0AA88WBY0_9ASTE</name>